<keyword evidence="2" id="KW-1185">Reference proteome</keyword>
<sequence length="59" mass="6800">MLFQPGGIVRPGFFICHHFALLLHVNKRQGMSNEKNRLFFAGGCDCCRRRGHWLLEAGR</sequence>
<evidence type="ECO:0000313" key="2">
    <source>
        <dbReference type="Proteomes" id="UP000008148"/>
    </source>
</evidence>
<accession>A8AL10</accession>
<dbReference type="AlphaFoldDB" id="A8AL10"/>
<dbReference type="Proteomes" id="UP000008148">
    <property type="component" value="Chromosome"/>
</dbReference>
<gene>
    <name evidence="1" type="ordered locus">CKO_03082</name>
</gene>
<name>A8AL10_CITK8</name>
<evidence type="ECO:0000313" key="1">
    <source>
        <dbReference type="EMBL" id="ABV14173.1"/>
    </source>
</evidence>
<dbReference type="HOGENOM" id="CLU_2951953_0_0_6"/>
<proteinExistence type="predicted"/>
<reference evidence="1 2" key="1">
    <citation type="submission" date="2007-08" db="EMBL/GenBank/DDBJ databases">
        <authorList>
            <consortium name="The Citrobacter koseri Genome Sequencing Project"/>
            <person name="McClelland M."/>
            <person name="Sanderson E.K."/>
            <person name="Porwollik S."/>
            <person name="Spieth J."/>
            <person name="Clifton W.S."/>
            <person name="Latreille P."/>
            <person name="Courtney L."/>
            <person name="Wang C."/>
            <person name="Pepin K."/>
            <person name="Bhonagiri V."/>
            <person name="Nash W."/>
            <person name="Johnson M."/>
            <person name="Thiruvilangam P."/>
            <person name="Wilson R."/>
        </authorList>
    </citation>
    <scope>NUCLEOTIDE SEQUENCE [LARGE SCALE GENOMIC DNA]</scope>
    <source>
        <strain evidence="2">ATCC BAA-895 / CDC 4225-83 / SGSC4696</strain>
    </source>
</reference>
<dbReference type="EMBL" id="CP000822">
    <property type="protein sequence ID" value="ABV14173.1"/>
    <property type="molecule type" value="Genomic_DNA"/>
</dbReference>
<dbReference type="KEGG" id="cko:CKO_03082"/>
<organism evidence="1 2">
    <name type="scientific">Citrobacter koseri (strain ATCC BAA-895 / CDC 4225-83 / SGSC4696)</name>
    <dbReference type="NCBI Taxonomy" id="290338"/>
    <lineage>
        <taxon>Bacteria</taxon>
        <taxon>Pseudomonadati</taxon>
        <taxon>Pseudomonadota</taxon>
        <taxon>Gammaproteobacteria</taxon>
        <taxon>Enterobacterales</taxon>
        <taxon>Enterobacteriaceae</taxon>
        <taxon>Citrobacter</taxon>
    </lineage>
</organism>
<protein>
    <submittedName>
        <fullName evidence="1">Uncharacterized protein</fullName>
    </submittedName>
</protein>